<protein>
    <submittedName>
        <fullName evidence="2">Uncharacterized protein</fullName>
    </submittedName>
</protein>
<sequence length="161" mass="16769">MDIPPWKVEDGPTTDVPVSHAAQNSVAPWKVEDGSTMDVPPWKVEDGPTTDVPVSHAAQVELGGTGRRRQGQRLARARGRAEEEPGEGGGLEGVRGATKGLVEGEGRGLVLVAGEELQQPHILPGRGRQMVAPAVAPGGDGATLRNVRLQVAPCPGGTMPR</sequence>
<evidence type="ECO:0000256" key="1">
    <source>
        <dbReference type="SAM" id="MobiDB-lite"/>
    </source>
</evidence>
<dbReference type="AlphaFoldDB" id="A0A3L8Q5Z4"/>
<organism evidence="2 3">
    <name type="scientific">Chloebia gouldiae</name>
    <name type="common">Gouldian finch</name>
    <name type="synonym">Erythrura gouldiae</name>
    <dbReference type="NCBI Taxonomy" id="44316"/>
    <lineage>
        <taxon>Eukaryota</taxon>
        <taxon>Metazoa</taxon>
        <taxon>Chordata</taxon>
        <taxon>Craniata</taxon>
        <taxon>Vertebrata</taxon>
        <taxon>Euteleostomi</taxon>
        <taxon>Archelosauria</taxon>
        <taxon>Archosauria</taxon>
        <taxon>Dinosauria</taxon>
        <taxon>Saurischia</taxon>
        <taxon>Theropoda</taxon>
        <taxon>Coelurosauria</taxon>
        <taxon>Aves</taxon>
        <taxon>Neognathae</taxon>
        <taxon>Neoaves</taxon>
        <taxon>Telluraves</taxon>
        <taxon>Australaves</taxon>
        <taxon>Passeriformes</taxon>
        <taxon>Passeroidea</taxon>
        <taxon>Passeridae</taxon>
        <taxon>Chloebia</taxon>
    </lineage>
</organism>
<dbReference type="EMBL" id="QUSF01005583">
    <property type="protein sequence ID" value="RLV62724.1"/>
    <property type="molecule type" value="Genomic_DNA"/>
</dbReference>
<reference evidence="2 3" key="1">
    <citation type="journal article" date="2018" name="Proc. R. Soc. B">
        <title>A non-coding region near Follistatin controls head colour polymorphism in the Gouldian finch.</title>
        <authorList>
            <person name="Toomey M.B."/>
            <person name="Marques C.I."/>
            <person name="Andrade P."/>
            <person name="Araujo P.M."/>
            <person name="Sabatino S."/>
            <person name="Gazda M.A."/>
            <person name="Afonso S."/>
            <person name="Lopes R.J."/>
            <person name="Corbo J.C."/>
            <person name="Carneiro M."/>
        </authorList>
    </citation>
    <scope>NUCLEOTIDE SEQUENCE [LARGE SCALE GENOMIC DNA]</scope>
    <source>
        <strain evidence="2">Red01</strain>
        <tissue evidence="2">Muscle</tissue>
    </source>
</reference>
<gene>
    <name evidence="2" type="ORF">DV515_00019010</name>
</gene>
<proteinExistence type="predicted"/>
<comment type="caution">
    <text evidence="2">The sequence shown here is derived from an EMBL/GenBank/DDBJ whole genome shotgun (WGS) entry which is preliminary data.</text>
</comment>
<dbReference type="Proteomes" id="UP000276834">
    <property type="component" value="Unassembled WGS sequence"/>
</dbReference>
<name>A0A3L8Q5Z4_CHLGU</name>
<accession>A0A3L8Q5Z4</accession>
<evidence type="ECO:0000313" key="3">
    <source>
        <dbReference type="Proteomes" id="UP000276834"/>
    </source>
</evidence>
<feature type="compositionally biased region" description="Basic residues" evidence="1">
    <location>
        <begin position="66"/>
        <end position="78"/>
    </location>
</feature>
<feature type="region of interest" description="Disordered" evidence="1">
    <location>
        <begin position="1"/>
        <end position="97"/>
    </location>
</feature>
<keyword evidence="3" id="KW-1185">Reference proteome</keyword>
<evidence type="ECO:0000313" key="2">
    <source>
        <dbReference type="EMBL" id="RLV62724.1"/>
    </source>
</evidence>